<dbReference type="AlphaFoldDB" id="L1J6I2"/>
<dbReference type="PaxDb" id="55529-EKX43927"/>
<reference evidence="4" key="2">
    <citation type="submission" date="2012-11" db="EMBL/GenBank/DDBJ databases">
        <authorList>
            <person name="Kuo A."/>
            <person name="Curtis B.A."/>
            <person name="Tanifuji G."/>
            <person name="Burki F."/>
            <person name="Gruber A."/>
            <person name="Irimia M."/>
            <person name="Maruyama S."/>
            <person name="Arias M.C."/>
            <person name="Ball S.G."/>
            <person name="Gile G.H."/>
            <person name="Hirakawa Y."/>
            <person name="Hopkins J.F."/>
            <person name="Rensing S.A."/>
            <person name="Schmutz J."/>
            <person name="Symeonidi A."/>
            <person name="Elias M."/>
            <person name="Eveleigh R.J."/>
            <person name="Herman E.K."/>
            <person name="Klute M.J."/>
            <person name="Nakayama T."/>
            <person name="Obornik M."/>
            <person name="Reyes-Prieto A."/>
            <person name="Armbrust E.V."/>
            <person name="Aves S.J."/>
            <person name="Beiko R.G."/>
            <person name="Coutinho P."/>
            <person name="Dacks J.B."/>
            <person name="Durnford D.G."/>
            <person name="Fast N.M."/>
            <person name="Green B.R."/>
            <person name="Grisdale C."/>
            <person name="Hempe F."/>
            <person name="Henrissat B."/>
            <person name="Hoppner M.P."/>
            <person name="Ishida K.-I."/>
            <person name="Kim E."/>
            <person name="Koreny L."/>
            <person name="Kroth P.G."/>
            <person name="Liu Y."/>
            <person name="Malik S.-B."/>
            <person name="Maier U.G."/>
            <person name="McRose D."/>
            <person name="Mock T."/>
            <person name="Neilson J.A."/>
            <person name="Onodera N.T."/>
            <person name="Poole A.M."/>
            <person name="Pritham E.J."/>
            <person name="Richards T.A."/>
            <person name="Rocap G."/>
            <person name="Roy S.W."/>
            <person name="Sarai C."/>
            <person name="Schaack S."/>
            <person name="Shirato S."/>
            <person name="Slamovits C.H."/>
            <person name="Spencer D.F."/>
            <person name="Suzuki S."/>
            <person name="Worden A.Z."/>
            <person name="Zauner S."/>
            <person name="Barry K."/>
            <person name="Bell C."/>
            <person name="Bharti A.K."/>
            <person name="Crow J.A."/>
            <person name="Grimwood J."/>
            <person name="Kramer R."/>
            <person name="Lindquist E."/>
            <person name="Lucas S."/>
            <person name="Salamov A."/>
            <person name="McFadden G.I."/>
            <person name="Lane C.E."/>
            <person name="Keeling P.J."/>
            <person name="Gray M.W."/>
            <person name="Grigoriev I.V."/>
            <person name="Archibald J.M."/>
        </authorList>
    </citation>
    <scope>NUCLEOTIDE SEQUENCE</scope>
    <source>
        <strain evidence="4">CCMP2712</strain>
    </source>
</reference>
<accession>L1J6I2</accession>
<name>L1J6I2_GUITC</name>
<proteinExistence type="predicted"/>
<feature type="region of interest" description="Disordered" evidence="1">
    <location>
        <begin position="150"/>
        <end position="187"/>
    </location>
</feature>
<organism evidence="2">
    <name type="scientific">Guillardia theta (strain CCMP2712)</name>
    <name type="common">Cryptophyte</name>
    <dbReference type="NCBI Taxonomy" id="905079"/>
    <lineage>
        <taxon>Eukaryota</taxon>
        <taxon>Cryptophyceae</taxon>
        <taxon>Pyrenomonadales</taxon>
        <taxon>Geminigeraceae</taxon>
        <taxon>Guillardia</taxon>
    </lineage>
</organism>
<dbReference type="EMBL" id="JH993007">
    <property type="protein sequence ID" value="EKX43927.1"/>
    <property type="molecule type" value="Genomic_DNA"/>
</dbReference>
<evidence type="ECO:0000313" key="2">
    <source>
        <dbReference type="EMBL" id="EKX43927.1"/>
    </source>
</evidence>
<reference evidence="2 4" key="1">
    <citation type="journal article" date="2012" name="Nature">
        <title>Algal genomes reveal evolutionary mosaicism and the fate of nucleomorphs.</title>
        <authorList>
            <consortium name="DOE Joint Genome Institute"/>
            <person name="Curtis B.A."/>
            <person name="Tanifuji G."/>
            <person name="Burki F."/>
            <person name="Gruber A."/>
            <person name="Irimia M."/>
            <person name="Maruyama S."/>
            <person name="Arias M.C."/>
            <person name="Ball S.G."/>
            <person name="Gile G.H."/>
            <person name="Hirakawa Y."/>
            <person name="Hopkins J.F."/>
            <person name="Kuo A."/>
            <person name="Rensing S.A."/>
            <person name="Schmutz J."/>
            <person name="Symeonidi A."/>
            <person name="Elias M."/>
            <person name="Eveleigh R.J."/>
            <person name="Herman E.K."/>
            <person name="Klute M.J."/>
            <person name="Nakayama T."/>
            <person name="Obornik M."/>
            <person name="Reyes-Prieto A."/>
            <person name="Armbrust E.V."/>
            <person name="Aves S.J."/>
            <person name="Beiko R.G."/>
            <person name="Coutinho P."/>
            <person name="Dacks J.B."/>
            <person name="Durnford D.G."/>
            <person name="Fast N.M."/>
            <person name="Green B.R."/>
            <person name="Grisdale C.J."/>
            <person name="Hempel F."/>
            <person name="Henrissat B."/>
            <person name="Hoppner M.P."/>
            <person name="Ishida K."/>
            <person name="Kim E."/>
            <person name="Koreny L."/>
            <person name="Kroth P.G."/>
            <person name="Liu Y."/>
            <person name="Malik S.B."/>
            <person name="Maier U.G."/>
            <person name="McRose D."/>
            <person name="Mock T."/>
            <person name="Neilson J.A."/>
            <person name="Onodera N.T."/>
            <person name="Poole A.M."/>
            <person name="Pritham E.J."/>
            <person name="Richards T.A."/>
            <person name="Rocap G."/>
            <person name="Roy S.W."/>
            <person name="Sarai C."/>
            <person name="Schaack S."/>
            <person name="Shirato S."/>
            <person name="Slamovits C.H."/>
            <person name="Spencer D.F."/>
            <person name="Suzuki S."/>
            <person name="Worden A.Z."/>
            <person name="Zauner S."/>
            <person name="Barry K."/>
            <person name="Bell C."/>
            <person name="Bharti A.K."/>
            <person name="Crow J.A."/>
            <person name="Grimwood J."/>
            <person name="Kramer R."/>
            <person name="Lindquist E."/>
            <person name="Lucas S."/>
            <person name="Salamov A."/>
            <person name="McFadden G.I."/>
            <person name="Lane C.E."/>
            <person name="Keeling P.J."/>
            <person name="Gray M.W."/>
            <person name="Grigoriev I.V."/>
            <person name="Archibald J.M."/>
        </authorList>
    </citation>
    <scope>NUCLEOTIDE SEQUENCE</scope>
    <source>
        <strain evidence="2 4">CCMP2712</strain>
    </source>
</reference>
<evidence type="ECO:0000313" key="3">
    <source>
        <dbReference type="EnsemblProtists" id="EKX43927"/>
    </source>
</evidence>
<dbReference type="EnsemblProtists" id="EKX43927">
    <property type="protein sequence ID" value="EKX43927"/>
    <property type="gene ID" value="GUITHDRAFT_163683"/>
</dbReference>
<dbReference type="Proteomes" id="UP000011087">
    <property type="component" value="Unassembled WGS sequence"/>
</dbReference>
<gene>
    <name evidence="2" type="ORF">GUITHDRAFT_163683</name>
</gene>
<dbReference type="HOGENOM" id="CLU_656321_0_0_1"/>
<dbReference type="RefSeq" id="XP_005830907.1">
    <property type="nucleotide sequence ID" value="XM_005830850.1"/>
</dbReference>
<dbReference type="OrthoDB" id="3633556at2759"/>
<dbReference type="GeneID" id="17300593"/>
<sequence>MLTLEETMEQYIMEHIEAIKFAVVSSRGIHSACLLTLNCDNENRDKLTQTAVNFAERHGSHATTVEEARKCNNFRRALLNTFAACNREMVSKYKTSMIRPAQLRRFTILTEQFSLEDETLYDEKRVNRQRVFEIFSDVFDTMFEAVYDERGHDESRHGPAERAEASRPSDDDSEESSDQTEARADACGDVETSMSMMTDTTAKNIPPGGPIPTEGELGIFVRSREPRPNVFRRWVSNIKLYFTCCGPHSQALDDDILNPGHAVVKRAAPGNQNVQNAGELAKQAHSDENFVSAAPFESIDWKNETTEEEKAVSKSSSFSVPTNYPIASPPKVSLPPFDPLPTDFYSKSFYDSPPSPFAISPYEKMVLYDPKVPSRSSASRRLILANETIITNVYNPSSPSRPVFASKYSDVNTFSMTYV</sequence>
<dbReference type="KEGG" id="gtt:GUITHDRAFT_163683"/>
<reference evidence="3" key="3">
    <citation type="submission" date="2016-03" db="UniProtKB">
        <authorList>
            <consortium name="EnsemblProtists"/>
        </authorList>
    </citation>
    <scope>IDENTIFICATION</scope>
</reference>
<evidence type="ECO:0000256" key="1">
    <source>
        <dbReference type="SAM" id="MobiDB-lite"/>
    </source>
</evidence>
<keyword evidence="4" id="KW-1185">Reference proteome</keyword>
<evidence type="ECO:0000313" key="4">
    <source>
        <dbReference type="Proteomes" id="UP000011087"/>
    </source>
</evidence>
<protein>
    <submittedName>
        <fullName evidence="2 3">Uncharacterized protein</fullName>
    </submittedName>
</protein>
<feature type="compositionally biased region" description="Basic and acidic residues" evidence="1">
    <location>
        <begin position="150"/>
        <end position="170"/>
    </location>
</feature>